<protein>
    <submittedName>
        <fullName evidence="1">Uncharacterized protein</fullName>
    </submittedName>
</protein>
<evidence type="ECO:0000313" key="2">
    <source>
        <dbReference type="Proteomes" id="UP000254235"/>
    </source>
</evidence>
<evidence type="ECO:0000313" key="1">
    <source>
        <dbReference type="EMBL" id="SUC37923.1"/>
    </source>
</evidence>
<gene>
    <name evidence="1" type="ORF">NCTC13043_02422</name>
</gene>
<accession>A0A379GBN4</accession>
<dbReference type="EMBL" id="UGTP01000004">
    <property type="protein sequence ID" value="SUC37923.1"/>
    <property type="molecule type" value="Genomic_DNA"/>
</dbReference>
<reference evidence="1 2" key="1">
    <citation type="submission" date="2018-06" db="EMBL/GenBank/DDBJ databases">
        <authorList>
            <consortium name="Pathogen Informatics"/>
            <person name="Doyle S."/>
        </authorList>
    </citation>
    <scope>NUCLEOTIDE SEQUENCE [LARGE SCALE GENOMIC DNA]</scope>
    <source>
        <strain evidence="1 2">NCTC13043</strain>
    </source>
</reference>
<dbReference type="AlphaFoldDB" id="A0A379GBN4"/>
<organism evidence="1 2">
    <name type="scientific">Prevotella pallens</name>
    <dbReference type="NCBI Taxonomy" id="60133"/>
    <lineage>
        <taxon>Bacteria</taxon>
        <taxon>Pseudomonadati</taxon>
        <taxon>Bacteroidota</taxon>
        <taxon>Bacteroidia</taxon>
        <taxon>Bacteroidales</taxon>
        <taxon>Prevotellaceae</taxon>
        <taxon>Prevotella</taxon>
    </lineage>
</organism>
<name>A0A379GBN4_9BACT</name>
<proteinExistence type="predicted"/>
<dbReference type="Proteomes" id="UP000254235">
    <property type="component" value="Unassembled WGS sequence"/>
</dbReference>
<sequence>MWYISNILTIINLKRKIVSLVSLYIIDLNLPIQGYAPTPI</sequence>